<proteinExistence type="predicted"/>
<dbReference type="InterPro" id="IPR022061">
    <property type="entry name" value="DUF3617"/>
</dbReference>
<comment type="caution">
    <text evidence="2">The sequence shown here is derived from an EMBL/GenBank/DDBJ whole genome shotgun (WGS) entry which is preliminary data.</text>
</comment>
<dbReference type="AlphaFoldDB" id="A0A553H1V7"/>
<feature type="region of interest" description="Disordered" evidence="1">
    <location>
        <begin position="188"/>
        <end position="207"/>
    </location>
</feature>
<protein>
    <submittedName>
        <fullName evidence="2">DUF3617 domain-containing protein</fullName>
    </submittedName>
</protein>
<sequence>MPRRSRVSKPATGSANPGCSATPEPSPRGAAASRPRTTERGTFMRLSAALFAGCALVCLSASADTLDRVRPGQWDVTLKMNIDGMPQLTPEQVAQMKQFGLQLPVGGQTLTSRQCVAPDQTSLDKAVSAFKGQGGCSIQNYKRVGRQVTGTLACGPQMGSGPFQMQLDSETTYHGRYSLKNGSMNQTGELAGQWRKDRCDPGVPTYR</sequence>
<evidence type="ECO:0000313" key="2">
    <source>
        <dbReference type="EMBL" id="TRX75723.1"/>
    </source>
</evidence>
<evidence type="ECO:0000256" key="1">
    <source>
        <dbReference type="SAM" id="MobiDB-lite"/>
    </source>
</evidence>
<dbReference type="Proteomes" id="UP000315235">
    <property type="component" value="Unassembled WGS sequence"/>
</dbReference>
<feature type="region of interest" description="Disordered" evidence="1">
    <location>
        <begin position="1"/>
        <end position="37"/>
    </location>
</feature>
<organism evidence="2 3">
    <name type="scientific">Pseudomonas mangiferae</name>
    <dbReference type="NCBI Taxonomy" id="2593654"/>
    <lineage>
        <taxon>Bacteria</taxon>
        <taxon>Pseudomonadati</taxon>
        <taxon>Pseudomonadota</taxon>
        <taxon>Gammaproteobacteria</taxon>
        <taxon>Pseudomonadales</taxon>
        <taxon>Pseudomonadaceae</taxon>
        <taxon>Pseudomonas</taxon>
    </lineage>
</organism>
<dbReference type="EMBL" id="VJOY01000003">
    <property type="protein sequence ID" value="TRX75723.1"/>
    <property type="molecule type" value="Genomic_DNA"/>
</dbReference>
<keyword evidence="3" id="KW-1185">Reference proteome</keyword>
<name>A0A553H1V7_9PSED</name>
<reference evidence="2 3" key="1">
    <citation type="submission" date="2019-07" db="EMBL/GenBank/DDBJ databases">
        <title>Pseudomonas mangiferae sp. nov., isolated from bark of mango tree in Thailand.</title>
        <authorList>
            <person name="Srisuk N."/>
            <person name="Anurat P."/>
        </authorList>
    </citation>
    <scope>NUCLEOTIDE SEQUENCE [LARGE SCALE GENOMIC DNA]</scope>
    <source>
        <strain evidence="2 3">DMKU_BBB3-04</strain>
    </source>
</reference>
<accession>A0A553H1V7</accession>
<gene>
    <name evidence="2" type="ORF">FM069_04610</name>
</gene>
<evidence type="ECO:0000313" key="3">
    <source>
        <dbReference type="Proteomes" id="UP000315235"/>
    </source>
</evidence>
<dbReference type="Pfam" id="PF12276">
    <property type="entry name" value="DUF3617"/>
    <property type="match status" value="1"/>
</dbReference>